<organism evidence="2 3">
    <name type="scientific">Trifolium medium</name>
    <dbReference type="NCBI Taxonomy" id="97028"/>
    <lineage>
        <taxon>Eukaryota</taxon>
        <taxon>Viridiplantae</taxon>
        <taxon>Streptophyta</taxon>
        <taxon>Embryophyta</taxon>
        <taxon>Tracheophyta</taxon>
        <taxon>Spermatophyta</taxon>
        <taxon>Magnoliopsida</taxon>
        <taxon>eudicotyledons</taxon>
        <taxon>Gunneridae</taxon>
        <taxon>Pentapetalae</taxon>
        <taxon>rosids</taxon>
        <taxon>fabids</taxon>
        <taxon>Fabales</taxon>
        <taxon>Fabaceae</taxon>
        <taxon>Papilionoideae</taxon>
        <taxon>50 kb inversion clade</taxon>
        <taxon>NPAAA clade</taxon>
        <taxon>Hologalegina</taxon>
        <taxon>IRL clade</taxon>
        <taxon>Trifolieae</taxon>
        <taxon>Trifolium</taxon>
    </lineage>
</organism>
<feature type="non-terminal residue" evidence="2">
    <location>
        <position position="24"/>
    </location>
</feature>
<evidence type="ECO:0000313" key="3">
    <source>
        <dbReference type="Proteomes" id="UP000265520"/>
    </source>
</evidence>
<accession>A0A392P1S9</accession>
<evidence type="ECO:0000313" key="2">
    <source>
        <dbReference type="EMBL" id="MCI05306.1"/>
    </source>
</evidence>
<name>A0A392P1S9_9FABA</name>
<dbReference type="EMBL" id="LXQA010058255">
    <property type="protein sequence ID" value="MCI05306.1"/>
    <property type="molecule type" value="Genomic_DNA"/>
</dbReference>
<dbReference type="Proteomes" id="UP000265520">
    <property type="component" value="Unassembled WGS sequence"/>
</dbReference>
<sequence length="24" mass="2869">MPESRVQSHRQEQVGMLWQKPETS</sequence>
<proteinExistence type="predicted"/>
<feature type="region of interest" description="Disordered" evidence="1">
    <location>
        <begin position="1"/>
        <end position="24"/>
    </location>
</feature>
<reference evidence="2 3" key="1">
    <citation type="journal article" date="2018" name="Front. Plant Sci.">
        <title>Red Clover (Trifolium pratense) and Zigzag Clover (T. medium) - A Picture of Genomic Similarities and Differences.</title>
        <authorList>
            <person name="Dluhosova J."/>
            <person name="Istvanek J."/>
            <person name="Nedelnik J."/>
            <person name="Repkova J."/>
        </authorList>
    </citation>
    <scope>NUCLEOTIDE SEQUENCE [LARGE SCALE GENOMIC DNA]</scope>
    <source>
        <strain evidence="3">cv. 10/8</strain>
        <tissue evidence="2">Leaf</tissue>
    </source>
</reference>
<evidence type="ECO:0000256" key="1">
    <source>
        <dbReference type="SAM" id="MobiDB-lite"/>
    </source>
</evidence>
<keyword evidence="3" id="KW-1185">Reference proteome</keyword>
<protein>
    <submittedName>
        <fullName evidence="2">Uncharacterized protein</fullName>
    </submittedName>
</protein>
<comment type="caution">
    <text evidence="2">The sequence shown here is derived from an EMBL/GenBank/DDBJ whole genome shotgun (WGS) entry which is preliminary data.</text>
</comment>
<dbReference type="AlphaFoldDB" id="A0A392P1S9"/>